<dbReference type="PROSITE" id="PS00379">
    <property type="entry name" value="CDP_ALCOHOL_P_TRANSF"/>
    <property type="match status" value="1"/>
</dbReference>
<dbReference type="PANTHER" id="PTHR14269:SF11">
    <property type="entry name" value="CDP-DIACYLGLYCEROL--GLYCEROL-3-PHOSPHATE 3-PHOSPHATIDYLTRANSFERASE"/>
    <property type="match status" value="1"/>
</dbReference>
<dbReference type="GO" id="GO:0008444">
    <property type="term" value="F:CDP-diacylglycerol-glycerol-3-phosphate 3-phosphatidyltransferase activity"/>
    <property type="evidence" value="ECO:0007669"/>
    <property type="project" value="InterPro"/>
</dbReference>
<evidence type="ECO:0000313" key="16">
    <source>
        <dbReference type="EMBL" id="RED84054.1"/>
    </source>
</evidence>
<evidence type="ECO:0000256" key="6">
    <source>
        <dbReference type="ARBA" id="ARBA00022679"/>
    </source>
</evidence>
<protein>
    <recommendedName>
        <fullName evidence="13">Phosphatidylglycerophosphate synthase</fullName>
    </recommendedName>
</protein>
<evidence type="ECO:0000256" key="14">
    <source>
        <dbReference type="RuleBase" id="RU003750"/>
    </source>
</evidence>
<evidence type="ECO:0000256" key="12">
    <source>
        <dbReference type="ARBA" id="ARBA00023264"/>
    </source>
</evidence>
<evidence type="ECO:0000256" key="4">
    <source>
        <dbReference type="ARBA" id="ARBA00010441"/>
    </source>
</evidence>
<dbReference type="OrthoDB" id="9796672at2"/>
<dbReference type="GO" id="GO:0016020">
    <property type="term" value="C:membrane"/>
    <property type="evidence" value="ECO:0007669"/>
    <property type="project" value="UniProtKB-SubCell"/>
</dbReference>
<feature type="transmembrane region" description="Helical" evidence="15">
    <location>
        <begin position="12"/>
        <end position="39"/>
    </location>
</feature>
<keyword evidence="10 15" id="KW-0472">Membrane</keyword>
<keyword evidence="17" id="KW-1185">Reference proteome</keyword>
<gene>
    <name evidence="16" type="ORF">DFP98_107162</name>
</gene>
<dbReference type="UniPathway" id="UPA00084">
    <property type="reaction ID" value="UER00503"/>
</dbReference>
<sequence>MNVPNLLTMSRFVLIPVFLVLYFEGCALAALLTLLLAGFTDFLDGYLARKNGQVTVTGSMLDPLADKLMMLSVILSLLIKSVLPLSAFIAMAFRELGMIVGSAVFYFRGFKTVPANGVGKATTIIYYLAITLLMLELPGGVPVLWGGIALSFIASFIYFMKFRKINGVS</sequence>
<comment type="function">
    <text evidence="1">This protein catalyzes the committed step to the synthesis of the acidic phospholipids.</text>
</comment>
<reference evidence="16 17" key="1">
    <citation type="submission" date="2018-07" db="EMBL/GenBank/DDBJ databases">
        <title>Genomic Encyclopedia of Type Strains, Phase III (KMG-III): the genomes of soil and plant-associated and newly described type strains.</title>
        <authorList>
            <person name="Whitman W."/>
        </authorList>
    </citation>
    <scope>NUCLEOTIDE SEQUENCE [LARGE SCALE GENOMIC DNA]</scope>
    <source>
        <strain evidence="16 17">CECT 7287</strain>
    </source>
</reference>
<dbReference type="InterPro" id="IPR043130">
    <property type="entry name" value="CDP-OH_PTrfase_TM_dom"/>
</dbReference>
<dbReference type="RefSeq" id="WP_116060685.1">
    <property type="nucleotide sequence ID" value="NZ_QRDZ01000007.1"/>
</dbReference>
<evidence type="ECO:0000256" key="13">
    <source>
        <dbReference type="ARBA" id="ARBA00033018"/>
    </source>
</evidence>
<evidence type="ECO:0000256" key="9">
    <source>
        <dbReference type="ARBA" id="ARBA00023098"/>
    </source>
</evidence>
<comment type="subcellular location">
    <subcellularLocation>
        <location evidence="2">Membrane</location>
        <topology evidence="2">Multi-pass membrane protein</topology>
    </subcellularLocation>
</comment>
<organism evidence="16 17">
    <name type="scientific">Cohnella phaseoli</name>
    <dbReference type="NCBI Taxonomy" id="456490"/>
    <lineage>
        <taxon>Bacteria</taxon>
        <taxon>Bacillati</taxon>
        <taxon>Bacillota</taxon>
        <taxon>Bacilli</taxon>
        <taxon>Bacillales</taxon>
        <taxon>Paenibacillaceae</taxon>
        <taxon>Cohnella</taxon>
    </lineage>
</organism>
<feature type="transmembrane region" description="Helical" evidence="15">
    <location>
        <begin position="68"/>
        <end position="93"/>
    </location>
</feature>
<keyword evidence="8 15" id="KW-1133">Transmembrane helix</keyword>
<evidence type="ECO:0000256" key="5">
    <source>
        <dbReference type="ARBA" id="ARBA00022516"/>
    </source>
</evidence>
<evidence type="ECO:0000256" key="1">
    <source>
        <dbReference type="ARBA" id="ARBA00003973"/>
    </source>
</evidence>
<dbReference type="Pfam" id="PF01066">
    <property type="entry name" value="CDP-OH_P_transf"/>
    <property type="match status" value="1"/>
</dbReference>
<evidence type="ECO:0000256" key="10">
    <source>
        <dbReference type="ARBA" id="ARBA00023136"/>
    </source>
</evidence>
<dbReference type="PIRSF" id="PIRSF000847">
    <property type="entry name" value="Phos_ph_gly_syn"/>
    <property type="match status" value="1"/>
</dbReference>
<dbReference type="AlphaFoldDB" id="A0A3D9KBZ8"/>
<keyword evidence="5" id="KW-0444">Lipid biosynthesis</keyword>
<comment type="similarity">
    <text evidence="4 14">Belongs to the CDP-alcohol phosphatidyltransferase class-I family.</text>
</comment>
<keyword evidence="7 15" id="KW-0812">Transmembrane</keyword>
<evidence type="ECO:0000256" key="8">
    <source>
        <dbReference type="ARBA" id="ARBA00022989"/>
    </source>
</evidence>
<comment type="pathway">
    <text evidence="3">Lipid metabolism.</text>
</comment>
<dbReference type="Proteomes" id="UP000256977">
    <property type="component" value="Unassembled WGS sequence"/>
</dbReference>
<dbReference type="EMBL" id="QRDZ01000007">
    <property type="protein sequence ID" value="RED84054.1"/>
    <property type="molecule type" value="Genomic_DNA"/>
</dbReference>
<evidence type="ECO:0000256" key="2">
    <source>
        <dbReference type="ARBA" id="ARBA00004141"/>
    </source>
</evidence>
<dbReference type="PANTHER" id="PTHR14269">
    <property type="entry name" value="CDP-DIACYLGLYCEROL--GLYCEROL-3-PHOSPHATE 3-PHOSPHATIDYLTRANSFERASE-RELATED"/>
    <property type="match status" value="1"/>
</dbReference>
<feature type="transmembrane region" description="Helical" evidence="15">
    <location>
        <begin position="113"/>
        <end position="135"/>
    </location>
</feature>
<keyword evidence="6 14" id="KW-0808">Transferase</keyword>
<dbReference type="InterPro" id="IPR004570">
    <property type="entry name" value="Phosphatidylglycerol_P_synth"/>
</dbReference>
<proteinExistence type="inferred from homology"/>
<dbReference type="InterPro" id="IPR048254">
    <property type="entry name" value="CDP_ALCOHOL_P_TRANSF_CS"/>
</dbReference>
<dbReference type="InterPro" id="IPR000462">
    <property type="entry name" value="CDP-OH_P_trans"/>
</dbReference>
<dbReference type="InterPro" id="IPR050324">
    <property type="entry name" value="CDP-alcohol_PTase-I"/>
</dbReference>
<evidence type="ECO:0000256" key="15">
    <source>
        <dbReference type="SAM" id="Phobius"/>
    </source>
</evidence>
<evidence type="ECO:0000256" key="7">
    <source>
        <dbReference type="ARBA" id="ARBA00022692"/>
    </source>
</evidence>
<accession>A0A3D9KBZ8</accession>
<keyword evidence="11" id="KW-0594">Phospholipid biosynthesis</keyword>
<dbReference type="GO" id="GO:0006655">
    <property type="term" value="P:phosphatidylglycerol biosynthetic process"/>
    <property type="evidence" value="ECO:0007669"/>
    <property type="project" value="UniProtKB-UniPathway"/>
</dbReference>
<evidence type="ECO:0000313" key="17">
    <source>
        <dbReference type="Proteomes" id="UP000256977"/>
    </source>
</evidence>
<keyword evidence="12" id="KW-1208">Phospholipid metabolism</keyword>
<name>A0A3D9KBZ8_9BACL</name>
<evidence type="ECO:0000256" key="3">
    <source>
        <dbReference type="ARBA" id="ARBA00005189"/>
    </source>
</evidence>
<comment type="caution">
    <text evidence="16">The sequence shown here is derived from an EMBL/GenBank/DDBJ whole genome shotgun (WGS) entry which is preliminary data.</text>
</comment>
<feature type="transmembrane region" description="Helical" evidence="15">
    <location>
        <begin position="141"/>
        <end position="160"/>
    </location>
</feature>
<dbReference type="Gene3D" id="1.20.120.1760">
    <property type="match status" value="1"/>
</dbReference>
<keyword evidence="9" id="KW-0443">Lipid metabolism</keyword>
<evidence type="ECO:0000256" key="11">
    <source>
        <dbReference type="ARBA" id="ARBA00023209"/>
    </source>
</evidence>